<evidence type="ECO:0000256" key="8">
    <source>
        <dbReference type="ARBA" id="ARBA00023065"/>
    </source>
</evidence>
<dbReference type="Pfam" id="PF01544">
    <property type="entry name" value="CorA"/>
    <property type="match status" value="1"/>
</dbReference>
<dbReference type="GO" id="GO:0005886">
    <property type="term" value="C:plasma membrane"/>
    <property type="evidence" value="ECO:0007669"/>
    <property type="project" value="UniProtKB-SubCell"/>
</dbReference>
<dbReference type="PANTHER" id="PTHR46494">
    <property type="entry name" value="CORA FAMILY METAL ION TRANSPORTER (EUROFUNG)"/>
    <property type="match status" value="1"/>
</dbReference>
<dbReference type="Proteomes" id="UP001241537">
    <property type="component" value="Unassembled WGS sequence"/>
</dbReference>
<keyword evidence="14" id="KW-1185">Reference proteome</keyword>
<evidence type="ECO:0000256" key="10">
    <source>
        <dbReference type="ARBA" id="ARBA00034269"/>
    </source>
</evidence>
<dbReference type="InterPro" id="IPR002523">
    <property type="entry name" value="MgTranspt_CorA/ZnTranspt_ZntB"/>
</dbReference>
<dbReference type="GO" id="GO:0050897">
    <property type="term" value="F:cobalt ion binding"/>
    <property type="evidence" value="ECO:0007669"/>
    <property type="project" value="TreeGrafter"/>
</dbReference>
<evidence type="ECO:0000256" key="9">
    <source>
        <dbReference type="ARBA" id="ARBA00023136"/>
    </source>
</evidence>
<dbReference type="InterPro" id="IPR045863">
    <property type="entry name" value="CorA_TM1_TM2"/>
</dbReference>
<evidence type="ECO:0000256" key="5">
    <source>
        <dbReference type="ARBA" id="ARBA00022692"/>
    </source>
</evidence>
<comment type="caution">
    <text evidence="13">The sequence shown here is derived from an EMBL/GenBank/DDBJ whole genome shotgun (WGS) entry which is preliminary data.</text>
</comment>
<dbReference type="GO" id="GO:0015095">
    <property type="term" value="F:magnesium ion transmembrane transporter activity"/>
    <property type="evidence" value="ECO:0007669"/>
    <property type="project" value="TreeGrafter"/>
</dbReference>
<dbReference type="GO" id="GO:0000287">
    <property type="term" value="F:magnesium ion binding"/>
    <property type="evidence" value="ECO:0007669"/>
    <property type="project" value="TreeGrafter"/>
</dbReference>
<comment type="catalytic activity">
    <reaction evidence="10">
        <text>Mg(2+)(in) = Mg(2+)(out)</text>
        <dbReference type="Rhea" id="RHEA:29827"/>
        <dbReference type="ChEBI" id="CHEBI:18420"/>
    </reaction>
</comment>
<evidence type="ECO:0000256" key="4">
    <source>
        <dbReference type="ARBA" id="ARBA00022475"/>
    </source>
</evidence>
<reference evidence="13" key="1">
    <citation type="submission" date="2023-07" db="EMBL/GenBank/DDBJ databases">
        <title>Genomic Encyclopedia of Type Strains, Phase IV (KMG-IV): sequencing the most valuable type-strain genomes for metagenomic binning, comparative biology and taxonomic classification.</title>
        <authorList>
            <person name="Goeker M."/>
        </authorList>
    </citation>
    <scope>NUCLEOTIDE SEQUENCE</scope>
    <source>
        <strain evidence="13">DSM 19659</strain>
    </source>
</reference>
<keyword evidence="3" id="KW-0813">Transport</keyword>
<evidence type="ECO:0000256" key="12">
    <source>
        <dbReference type="SAM" id="Phobius"/>
    </source>
</evidence>
<evidence type="ECO:0000256" key="3">
    <source>
        <dbReference type="ARBA" id="ARBA00022448"/>
    </source>
</evidence>
<dbReference type="PANTHER" id="PTHR46494:SF1">
    <property type="entry name" value="CORA FAMILY METAL ION TRANSPORTER (EUROFUNG)"/>
    <property type="match status" value="1"/>
</dbReference>
<keyword evidence="8" id="KW-0406">Ion transport</keyword>
<evidence type="ECO:0000256" key="1">
    <source>
        <dbReference type="ARBA" id="ARBA00004651"/>
    </source>
</evidence>
<name>A0AAE4ALK8_9FIRM</name>
<protein>
    <submittedName>
        <fullName evidence="13">Magnesium transporter</fullName>
    </submittedName>
</protein>
<comment type="function">
    <text evidence="11">Mediates influx of magnesium ions. Alternates between open and closed states. Activated by low cytoplasmic Mg(2+) levels. Inactive when cytoplasmic Mg(2+) levels are high.</text>
</comment>
<dbReference type="SUPFAM" id="SSF143865">
    <property type="entry name" value="CorA soluble domain-like"/>
    <property type="match status" value="1"/>
</dbReference>
<proteinExistence type="inferred from homology"/>
<gene>
    <name evidence="13" type="ORF">J2S20_001975</name>
</gene>
<keyword evidence="7 12" id="KW-1133">Transmembrane helix</keyword>
<evidence type="ECO:0000256" key="7">
    <source>
        <dbReference type="ARBA" id="ARBA00022989"/>
    </source>
</evidence>
<evidence type="ECO:0000256" key="11">
    <source>
        <dbReference type="ARBA" id="ARBA00045497"/>
    </source>
</evidence>
<comment type="similarity">
    <text evidence="2">Belongs to the CorA metal ion transporter (MIT) (TC 1.A.35) family.</text>
</comment>
<keyword evidence="9 12" id="KW-0472">Membrane</keyword>
<evidence type="ECO:0000256" key="2">
    <source>
        <dbReference type="ARBA" id="ARBA00009765"/>
    </source>
</evidence>
<feature type="transmembrane region" description="Helical" evidence="12">
    <location>
        <begin position="250"/>
        <end position="270"/>
    </location>
</feature>
<keyword evidence="5 12" id="KW-0812">Transmembrane</keyword>
<evidence type="ECO:0000256" key="6">
    <source>
        <dbReference type="ARBA" id="ARBA00022842"/>
    </source>
</evidence>
<evidence type="ECO:0000313" key="13">
    <source>
        <dbReference type="EMBL" id="MDQ0153265.1"/>
    </source>
</evidence>
<dbReference type="SUPFAM" id="SSF144083">
    <property type="entry name" value="Magnesium transport protein CorA, transmembrane region"/>
    <property type="match status" value="1"/>
</dbReference>
<feature type="transmembrane region" description="Helical" evidence="12">
    <location>
        <begin position="216"/>
        <end position="238"/>
    </location>
</feature>
<dbReference type="EMBL" id="JAUSTO010000015">
    <property type="protein sequence ID" value="MDQ0153265.1"/>
    <property type="molecule type" value="Genomic_DNA"/>
</dbReference>
<organism evidence="13 14">
    <name type="scientific">Moryella indoligenes</name>
    <dbReference type="NCBI Taxonomy" id="371674"/>
    <lineage>
        <taxon>Bacteria</taxon>
        <taxon>Bacillati</taxon>
        <taxon>Bacillota</taxon>
        <taxon>Clostridia</taxon>
        <taxon>Lachnospirales</taxon>
        <taxon>Lachnospiraceae</taxon>
        <taxon>Moryella</taxon>
    </lineage>
</organism>
<keyword evidence="4" id="KW-1003">Cell membrane</keyword>
<dbReference type="RefSeq" id="WP_307255241.1">
    <property type="nucleotide sequence ID" value="NZ_JAUSTO010000015.1"/>
</dbReference>
<comment type="subcellular location">
    <subcellularLocation>
        <location evidence="1">Cell membrane</location>
        <topology evidence="1">Multi-pass membrane protein</topology>
    </subcellularLocation>
</comment>
<dbReference type="GO" id="GO:0015087">
    <property type="term" value="F:cobalt ion transmembrane transporter activity"/>
    <property type="evidence" value="ECO:0007669"/>
    <property type="project" value="TreeGrafter"/>
</dbReference>
<sequence length="276" mass="32987">MQKVIYSSEIPAYGEYIESSVIHYLSEGQFAPCESFDYYTILCFDWYDLQDPSAEPSQILIYFDRDDLFFLCENKNSYDVACQYFAAAEQNERALYLFFRNLFRGHIENLERIEDQLEALDLAVLSGQTDGELKEQIVRIRHELYRLKRYYDRFDSAFETFYENDNALVSEAGLSYFNTLHNRVLELCSDVQSMREYNNQIKDSYQSQIESEKNDIIKTFTMVTSIFMPLTLLVGWYGMNLQMPEFQWKYGYPIIIVVCLLICLIWYWIFKKKRWL</sequence>
<dbReference type="InterPro" id="IPR045861">
    <property type="entry name" value="CorA_cytoplasmic_dom"/>
</dbReference>
<dbReference type="FunFam" id="1.20.58.340:FF:000004">
    <property type="entry name" value="Magnesium transport protein CorA"/>
    <property type="match status" value="1"/>
</dbReference>
<dbReference type="Gene3D" id="1.20.58.340">
    <property type="entry name" value="Magnesium transport protein CorA, transmembrane region"/>
    <property type="match status" value="2"/>
</dbReference>
<dbReference type="AlphaFoldDB" id="A0AAE4ALK8"/>
<accession>A0AAE4ALK8</accession>
<keyword evidence="6" id="KW-0460">Magnesium</keyword>
<evidence type="ECO:0000313" key="14">
    <source>
        <dbReference type="Proteomes" id="UP001241537"/>
    </source>
</evidence>